<reference evidence="1 2" key="1">
    <citation type="submission" date="2023-11" db="EMBL/GenBank/DDBJ databases">
        <title>Halocaridina rubra genome assembly.</title>
        <authorList>
            <person name="Smith C."/>
        </authorList>
    </citation>
    <scope>NUCLEOTIDE SEQUENCE [LARGE SCALE GENOMIC DNA]</scope>
    <source>
        <strain evidence="1">EP-1</strain>
        <tissue evidence="1">Whole</tissue>
    </source>
</reference>
<gene>
    <name evidence="1" type="ORF">SK128_017190</name>
</gene>
<dbReference type="Proteomes" id="UP001381693">
    <property type="component" value="Unassembled WGS sequence"/>
</dbReference>
<feature type="non-terminal residue" evidence="1">
    <location>
        <position position="70"/>
    </location>
</feature>
<evidence type="ECO:0000313" key="2">
    <source>
        <dbReference type="Proteomes" id="UP001381693"/>
    </source>
</evidence>
<name>A0AAN8XBL1_HALRR</name>
<dbReference type="AlphaFoldDB" id="A0AAN8XBL1"/>
<comment type="caution">
    <text evidence="1">The sequence shown here is derived from an EMBL/GenBank/DDBJ whole genome shotgun (WGS) entry which is preliminary data.</text>
</comment>
<protein>
    <submittedName>
        <fullName evidence="1">Uncharacterized protein</fullName>
    </submittedName>
</protein>
<accession>A0AAN8XBL1</accession>
<evidence type="ECO:0000313" key="1">
    <source>
        <dbReference type="EMBL" id="KAK7081450.1"/>
    </source>
</evidence>
<sequence>SEVPNVNHVLQMENINLSKINDSLDDIDDDNDTSSMLLQTLSLREPDGSLTSEDYKDQKLLRKAVTESDQ</sequence>
<proteinExistence type="predicted"/>
<keyword evidence="2" id="KW-1185">Reference proteome</keyword>
<dbReference type="EMBL" id="JAXCGZ010004881">
    <property type="protein sequence ID" value="KAK7081450.1"/>
    <property type="molecule type" value="Genomic_DNA"/>
</dbReference>
<feature type="non-terminal residue" evidence="1">
    <location>
        <position position="1"/>
    </location>
</feature>
<organism evidence="1 2">
    <name type="scientific">Halocaridina rubra</name>
    <name type="common">Hawaiian red shrimp</name>
    <dbReference type="NCBI Taxonomy" id="373956"/>
    <lineage>
        <taxon>Eukaryota</taxon>
        <taxon>Metazoa</taxon>
        <taxon>Ecdysozoa</taxon>
        <taxon>Arthropoda</taxon>
        <taxon>Crustacea</taxon>
        <taxon>Multicrustacea</taxon>
        <taxon>Malacostraca</taxon>
        <taxon>Eumalacostraca</taxon>
        <taxon>Eucarida</taxon>
        <taxon>Decapoda</taxon>
        <taxon>Pleocyemata</taxon>
        <taxon>Caridea</taxon>
        <taxon>Atyoidea</taxon>
        <taxon>Atyidae</taxon>
        <taxon>Halocaridina</taxon>
    </lineage>
</organism>